<dbReference type="AlphaFoldDB" id="A0A2X3K7R7"/>
<reference evidence="3" key="1">
    <citation type="submission" date="2018-05" db="EMBL/GenBank/DDBJ databases">
        <authorList>
            <person name="Hao L."/>
        </authorList>
    </citation>
    <scope>NUCLEOTIDE SEQUENCE [LARGE SCALE GENOMIC DNA]</scope>
</reference>
<dbReference type="KEGG" id="bana:BARAN1_1029"/>
<evidence type="ECO:0000313" key="2">
    <source>
        <dbReference type="EMBL" id="SQD93053.1"/>
    </source>
</evidence>
<feature type="compositionally biased region" description="Basic and acidic residues" evidence="1">
    <location>
        <begin position="39"/>
        <end position="51"/>
    </location>
</feature>
<protein>
    <submittedName>
        <fullName evidence="2">Uncharacterized protein</fullName>
    </submittedName>
</protein>
<evidence type="ECO:0000313" key="3">
    <source>
        <dbReference type="Proteomes" id="UP000249818"/>
    </source>
</evidence>
<evidence type="ECO:0000256" key="1">
    <source>
        <dbReference type="SAM" id="MobiDB-lite"/>
    </source>
</evidence>
<sequence length="51" mass="5652">MGVFSVWDSTAILTRRLAEVAGGTLPRDDRALRVSRAPEGNERRGARRDGR</sequence>
<proteinExistence type="predicted"/>
<accession>A0A2X3K7R7</accession>
<dbReference type="EMBL" id="LS483254">
    <property type="protein sequence ID" value="SQD93053.1"/>
    <property type="molecule type" value="Genomic_DNA"/>
</dbReference>
<dbReference type="Proteomes" id="UP000249818">
    <property type="component" value="Chromosome BARAN1"/>
</dbReference>
<feature type="region of interest" description="Disordered" evidence="1">
    <location>
        <begin position="29"/>
        <end position="51"/>
    </location>
</feature>
<keyword evidence="3" id="KW-1185">Reference proteome</keyword>
<gene>
    <name evidence="2" type="ORF">BARAN1_1029</name>
</gene>
<name>A0A2X3K7R7_9BACT</name>
<organism evidence="2 3">
    <name type="scientific">Candidatus Bipolaricaulis anaerobius</name>
    <dbReference type="NCBI Taxonomy" id="2026885"/>
    <lineage>
        <taxon>Bacteria</taxon>
        <taxon>Candidatus Bipolaricaulota</taxon>
        <taxon>Candidatus Bipolaricaulia</taxon>
        <taxon>Candidatus Bipolaricaulales</taxon>
        <taxon>Candidatus Bipolaricaulaceae</taxon>
        <taxon>Candidatus Bipolaricaulis</taxon>
    </lineage>
</organism>